<evidence type="ECO:0000313" key="2">
    <source>
        <dbReference type="Proteomes" id="UP000018857"/>
    </source>
</evidence>
<sequence>MNTLKIWLLDLFTKNASTQIVKNKMTISFQNHKPIIYSHLKPIEQEYCQKIINTTMRRYVAAKLV</sequence>
<protein>
    <submittedName>
        <fullName evidence="1">Uncharacterized protein</fullName>
    </submittedName>
</protein>
<organism evidence="1 2">
    <name type="scientific">Marinomonas profundimaris</name>
    <dbReference type="NCBI Taxonomy" id="1208321"/>
    <lineage>
        <taxon>Bacteria</taxon>
        <taxon>Pseudomonadati</taxon>
        <taxon>Pseudomonadota</taxon>
        <taxon>Gammaproteobacteria</taxon>
        <taxon>Oceanospirillales</taxon>
        <taxon>Oceanospirillaceae</taxon>
        <taxon>Marinomonas</taxon>
    </lineage>
</organism>
<accession>W1RV20</accession>
<gene>
    <name evidence="1" type="ORF">D104_07405</name>
</gene>
<keyword evidence="2" id="KW-1185">Reference proteome</keyword>
<dbReference type="Proteomes" id="UP000018857">
    <property type="component" value="Unassembled WGS sequence"/>
</dbReference>
<evidence type="ECO:0000313" key="1">
    <source>
        <dbReference type="EMBL" id="ETI60827.1"/>
    </source>
</evidence>
<name>W1RV20_9GAMM</name>
<proteinExistence type="predicted"/>
<dbReference type="STRING" id="1208321.D104_07405"/>
<comment type="caution">
    <text evidence="1">The sequence shown here is derived from an EMBL/GenBank/DDBJ whole genome shotgun (WGS) entry which is preliminary data.</text>
</comment>
<dbReference type="AlphaFoldDB" id="W1RV20"/>
<reference evidence="1 2" key="1">
    <citation type="journal article" date="2014" name="Genome Announc.">
        <title>Draft Genome Sequence of Marinomonas sp. Strain D104, a Polycyclic Aromatic Hydrocarbon-Degrading Bacterium from the Deep-Sea Sediment of the Arctic Ocean.</title>
        <authorList>
            <person name="Dong C."/>
            <person name="Bai X."/>
            <person name="Lai Q."/>
            <person name="Xie Y."/>
            <person name="Chen X."/>
            <person name="Shao Z."/>
        </authorList>
    </citation>
    <scope>NUCLEOTIDE SEQUENCE [LARGE SCALE GENOMIC DNA]</scope>
    <source>
        <strain evidence="1 2">D104</strain>
    </source>
</reference>
<dbReference type="EMBL" id="AYOZ01000012">
    <property type="protein sequence ID" value="ETI60827.1"/>
    <property type="molecule type" value="Genomic_DNA"/>
</dbReference>